<organism evidence="3 4">
    <name type="scientific">Leptothoe kymatousa TAU-MAC 1615</name>
    <dbReference type="NCBI Taxonomy" id="2364775"/>
    <lineage>
        <taxon>Bacteria</taxon>
        <taxon>Bacillati</taxon>
        <taxon>Cyanobacteriota</taxon>
        <taxon>Cyanophyceae</taxon>
        <taxon>Nodosilineales</taxon>
        <taxon>Cymatolegaceae</taxon>
        <taxon>Leptothoe</taxon>
        <taxon>Leptothoe kymatousa</taxon>
    </lineage>
</organism>
<dbReference type="RefSeq" id="WP_215619216.1">
    <property type="nucleotide sequence ID" value="NZ_JADOER010000012.1"/>
</dbReference>
<dbReference type="Pfam" id="PF00656">
    <property type="entry name" value="Peptidase_C14"/>
    <property type="match status" value="1"/>
</dbReference>
<dbReference type="Pfam" id="PF20703">
    <property type="entry name" value="nSTAND1"/>
    <property type="match status" value="1"/>
</dbReference>
<keyword evidence="4" id="KW-1185">Reference proteome</keyword>
<dbReference type="Gene3D" id="3.40.50.1460">
    <property type="match status" value="1"/>
</dbReference>
<dbReference type="SUPFAM" id="SSF52129">
    <property type="entry name" value="Caspase-like"/>
    <property type="match status" value="1"/>
</dbReference>
<dbReference type="Gene3D" id="3.40.50.300">
    <property type="entry name" value="P-loop containing nucleotide triphosphate hydrolases"/>
    <property type="match status" value="1"/>
</dbReference>
<accession>A0ABS5Y679</accession>
<dbReference type="InterPro" id="IPR027417">
    <property type="entry name" value="P-loop_NTPase"/>
</dbReference>
<evidence type="ECO:0000313" key="4">
    <source>
        <dbReference type="Proteomes" id="UP001196661"/>
    </source>
</evidence>
<dbReference type="CDD" id="cd00267">
    <property type="entry name" value="ABC_ATPase"/>
    <property type="match status" value="1"/>
</dbReference>
<protein>
    <submittedName>
        <fullName evidence="3">Caspase family protein</fullName>
    </submittedName>
</protein>
<evidence type="ECO:0000259" key="2">
    <source>
        <dbReference type="Pfam" id="PF20703"/>
    </source>
</evidence>
<reference evidence="3 4" key="1">
    <citation type="journal article" date="2021" name="Mar. Drugs">
        <title>Genome Reduction and Secondary Metabolism of the Marine Sponge-Associated Cyanobacterium Leptothoe.</title>
        <authorList>
            <person name="Konstantinou D."/>
            <person name="Popin R.V."/>
            <person name="Fewer D.P."/>
            <person name="Sivonen K."/>
            <person name="Gkelis S."/>
        </authorList>
    </citation>
    <scope>NUCLEOTIDE SEQUENCE [LARGE SCALE GENOMIC DNA]</scope>
    <source>
        <strain evidence="3 4">TAU-MAC 1615</strain>
    </source>
</reference>
<dbReference type="SUPFAM" id="SSF52540">
    <property type="entry name" value="P-loop containing nucleoside triphosphate hydrolases"/>
    <property type="match status" value="1"/>
</dbReference>
<evidence type="ECO:0000259" key="1">
    <source>
        <dbReference type="Pfam" id="PF00656"/>
    </source>
</evidence>
<feature type="domain" description="Peptidase C14 caspase" evidence="1">
    <location>
        <begin position="5"/>
        <end position="228"/>
    </location>
</feature>
<dbReference type="InterPro" id="IPR011600">
    <property type="entry name" value="Pept_C14_caspase"/>
</dbReference>
<dbReference type="EMBL" id="JADOER010000012">
    <property type="protein sequence ID" value="MBT9313327.1"/>
    <property type="molecule type" value="Genomic_DNA"/>
</dbReference>
<gene>
    <name evidence="3" type="ORF">IXB28_14010</name>
</gene>
<dbReference type="Proteomes" id="UP001196661">
    <property type="component" value="Unassembled WGS sequence"/>
</dbReference>
<name>A0ABS5Y679_9CYAN</name>
<sequence>MSRDALIVGINQYQYLPKLTAAAKDAEGMASLLESHGNFRVRRLPEIIDHQRPTVGQNTSVSLQQLEASLVRLLIPKGDHIPEAVFFYFSGHGLQRDVGIREGFLATSDTQVDTSNSGLSLSWLRRIIRHSPIRQIVVILDCCHSGEFLALKEDSWQGSDGQSYLFIAASREYEEAYESLEGDYSVLTQAVLSGLSPQQSDSNRVTSTDLIASITKQLSNEIQQPLFEQGGSEIVITQKTDNNLVETDNSSVISRLKKYSLNFCPYRGFQPFEEKHTDYYFGREPLIQAVLQKLQQQNICVLVGASGSGKTSLLRAGVMARLASGQDIAGSENWIVRYLTPGQRPLKNLAKAFATETPGIDVASQLSQADELLRQEPNGLMHLVNGALLKQPGTSKFWLVIDQFEELLTPTTDPHLQAEQQQTLELLLQAMTCPATSLGLVIGLRSDALDALTLHKTLFSLVEHHRVVLTPMTYQEIRDVIEKPAAKMGLALDPYLVHHLTLDLTGAPGELALLQSILQELWRQRKAHPLKQENPCLSLDSYLKLGRLSQILVQRATDCYDTLSADEQPVAQRIFLTLCDLGEGRLDQSRRARKCELVNRQFPKAMVDQVLAKLIAARLVVTNKISAVPQGEGQGIATAAWETRDSDTATVKRWLVANWPKPQTTDETIELAHNSLVSDWPLLRAWLHCDRTLLKQQRDIEERAWVWQDRGAPKGSDYLLSQQYLRKSRDFLRGHRSDLSTLAQTFVETSQRAATFALWQSRSVAVLLPLAMMAGMTVSLARQPDIAPDSIDIQALYPVVPANVGSAGIDRLTVTSKILAFHQQHPTSALSKVSITQLADLMTHQVIATQISQ</sequence>
<dbReference type="InterPro" id="IPR049052">
    <property type="entry name" value="nSTAND1"/>
</dbReference>
<proteinExistence type="predicted"/>
<dbReference type="InterPro" id="IPR029030">
    <property type="entry name" value="Caspase-like_dom_sf"/>
</dbReference>
<feature type="domain" description="Novel STAND NTPase 1" evidence="2">
    <location>
        <begin position="265"/>
        <end position="713"/>
    </location>
</feature>
<evidence type="ECO:0000313" key="3">
    <source>
        <dbReference type="EMBL" id="MBT9313327.1"/>
    </source>
</evidence>
<comment type="caution">
    <text evidence="3">The sequence shown here is derived from an EMBL/GenBank/DDBJ whole genome shotgun (WGS) entry which is preliminary data.</text>
</comment>